<name>A0ABV5H6V9_9FLAO</name>
<comment type="caution">
    <text evidence="1">The sequence shown here is derived from an EMBL/GenBank/DDBJ whole genome shotgun (WGS) entry which is preliminary data.</text>
</comment>
<protein>
    <recommendedName>
        <fullName evidence="3">YD repeat-containing protein</fullName>
    </recommendedName>
</protein>
<dbReference type="EMBL" id="JBHMFE010000008">
    <property type="protein sequence ID" value="MFB9107506.1"/>
    <property type="molecule type" value="Genomic_DNA"/>
</dbReference>
<evidence type="ECO:0000313" key="2">
    <source>
        <dbReference type="Proteomes" id="UP001589562"/>
    </source>
</evidence>
<accession>A0ABV5H6V9</accession>
<dbReference type="Proteomes" id="UP001589562">
    <property type="component" value="Unassembled WGS sequence"/>
</dbReference>
<gene>
    <name evidence="1" type="ORF">ACFFVK_02875</name>
</gene>
<dbReference type="RefSeq" id="WP_278009195.1">
    <property type="nucleotide sequence ID" value="NZ_CP121112.1"/>
</dbReference>
<keyword evidence="2" id="KW-1185">Reference proteome</keyword>
<evidence type="ECO:0008006" key="3">
    <source>
        <dbReference type="Google" id="ProtNLM"/>
    </source>
</evidence>
<proteinExistence type="predicted"/>
<sequence length="317" mass="37421">MSCNSQQQKEVRFDTQTMNLKGNIKHITEKTGDKTWDFEFKDNNLLLVKSYFLGASYDLQYRLEYNKGKLLQIHSRSSVVSPEIFTTNFELRLPLYGFQNAHKLVRNKQGDVVGVFYKNQTPNEYTLKYTYDKFNNWITREVYIEPGNYLKERTERTILYDRKIEQKEISSWNSKLDSIFTVAQRRNEFIATSINNNIEEDHSKLNLINNYLNKNFDGVKTTVADVDNLIIRFDAVYGKENLSKELEFLKDKMVILQSIAMKESFLWSELQVIIPQLISGEKSVKDIPEPFKDRTLLTASLERIKVIRLWEEQYINK</sequence>
<organism evidence="1 2">
    <name type="scientific">Flavobacterium gyeonganense</name>
    <dbReference type="NCBI Taxonomy" id="1310418"/>
    <lineage>
        <taxon>Bacteria</taxon>
        <taxon>Pseudomonadati</taxon>
        <taxon>Bacteroidota</taxon>
        <taxon>Flavobacteriia</taxon>
        <taxon>Flavobacteriales</taxon>
        <taxon>Flavobacteriaceae</taxon>
        <taxon>Flavobacterium</taxon>
    </lineage>
</organism>
<evidence type="ECO:0000313" key="1">
    <source>
        <dbReference type="EMBL" id="MFB9107506.1"/>
    </source>
</evidence>
<reference evidence="1 2" key="1">
    <citation type="submission" date="2024-09" db="EMBL/GenBank/DDBJ databases">
        <authorList>
            <person name="Sun Q."/>
            <person name="Mori K."/>
        </authorList>
    </citation>
    <scope>NUCLEOTIDE SEQUENCE [LARGE SCALE GENOMIC DNA]</scope>
    <source>
        <strain evidence="1 2">CECT 8365</strain>
    </source>
</reference>